<comment type="subunit">
    <text evidence="5 16">Homodimer.</text>
</comment>
<evidence type="ECO:0000256" key="10">
    <source>
        <dbReference type="ARBA" id="ARBA00022777"/>
    </source>
</evidence>
<evidence type="ECO:0000256" key="9">
    <source>
        <dbReference type="ARBA" id="ARBA00022741"/>
    </source>
</evidence>
<feature type="binding site" evidence="16">
    <location>
        <begin position="107"/>
        <end position="110"/>
    </location>
    <ligand>
        <name>substrate</name>
    </ligand>
</feature>
<dbReference type="Proteomes" id="UP000190951">
    <property type="component" value="Chromosome"/>
</dbReference>
<keyword evidence="12 16" id="KW-0630">Potassium</keyword>
<evidence type="ECO:0000256" key="13">
    <source>
        <dbReference type="ARBA" id="ARBA00022993"/>
    </source>
</evidence>
<dbReference type="NCBIfam" id="TIGR00671">
    <property type="entry name" value="baf"/>
    <property type="match status" value="1"/>
</dbReference>
<dbReference type="GO" id="GO:0015937">
    <property type="term" value="P:coenzyme A biosynthetic process"/>
    <property type="evidence" value="ECO:0007669"/>
    <property type="project" value="UniProtKB-UniRule"/>
</dbReference>
<keyword evidence="13 16" id="KW-0173">Coenzyme A biosynthesis</keyword>
<keyword evidence="11 16" id="KW-0067">ATP-binding</keyword>
<feature type="active site" description="Proton acceptor" evidence="16">
    <location>
        <position position="109"/>
    </location>
</feature>
<keyword evidence="9 16" id="KW-0547">Nucleotide-binding</keyword>
<feature type="binding site" evidence="16">
    <location>
        <position position="184"/>
    </location>
    <ligand>
        <name>substrate</name>
    </ligand>
</feature>
<evidence type="ECO:0000256" key="14">
    <source>
        <dbReference type="ARBA" id="ARBA00038036"/>
    </source>
</evidence>
<dbReference type="EMBL" id="CP096983">
    <property type="protein sequence ID" value="URZ13320.1"/>
    <property type="molecule type" value="Genomic_DNA"/>
</dbReference>
<dbReference type="Gene3D" id="3.30.420.40">
    <property type="match status" value="2"/>
</dbReference>
<evidence type="ECO:0000256" key="3">
    <source>
        <dbReference type="ARBA" id="ARBA00004496"/>
    </source>
</evidence>
<dbReference type="EC" id="2.7.1.33" evidence="6 16"/>
<dbReference type="KEGG" id="crw:CROST_040790"/>
<dbReference type="RefSeq" id="WP_077835932.1">
    <property type="nucleotide sequence ID" value="NZ_CP096983.1"/>
</dbReference>
<dbReference type="AlphaFoldDB" id="A0A1S8LFY0"/>
<feature type="binding site" evidence="16">
    <location>
        <position position="129"/>
    </location>
    <ligand>
        <name>K(+)</name>
        <dbReference type="ChEBI" id="CHEBI:29103"/>
    </ligand>
</feature>
<keyword evidence="7 16" id="KW-0963">Cytoplasm</keyword>
<dbReference type="HAMAP" id="MF_01274">
    <property type="entry name" value="Pantothen_kinase_3"/>
    <property type="match status" value="1"/>
</dbReference>
<dbReference type="GO" id="GO:0005524">
    <property type="term" value="F:ATP binding"/>
    <property type="evidence" value="ECO:0007669"/>
    <property type="project" value="UniProtKB-UniRule"/>
</dbReference>
<dbReference type="GO" id="GO:0004594">
    <property type="term" value="F:pantothenate kinase activity"/>
    <property type="evidence" value="ECO:0007669"/>
    <property type="project" value="UniProtKB-UniRule"/>
</dbReference>
<comment type="cofactor">
    <cofactor evidence="16">
        <name>NH4(+)</name>
        <dbReference type="ChEBI" id="CHEBI:28938"/>
    </cofactor>
    <cofactor evidence="16">
        <name>K(+)</name>
        <dbReference type="ChEBI" id="CHEBI:29103"/>
    </cofactor>
    <text evidence="16">A monovalent cation. Ammonium or potassium.</text>
</comment>
<evidence type="ECO:0000256" key="7">
    <source>
        <dbReference type="ARBA" id="ARBA00022490"/>
    </source>
</evidence>
<evidence type="ECO:0000256" key="8">
    <source>
        <dbReference type="ARBA" id="ARBA00022679"/>
    </source>
</evidence>
<evidence type="ECO:0000256" key="2">
    <source>
        <dbReference type="ARBA" id="ARBA00001958"/>
    </source>
</evidence>
<dbReference type="NCBIfam" id="NF009855">
    <property type="entry name" value="PRK13321.1"/>
    <property type="match status" value="1"/>
</dbReference>
<evidence type="ECO:0000256" key="5">
    <source>
        <dbReference type="ARBA" id="ARBA00011738"/>
    </source>
</evidence>
<dbReference type="PANTHER" id="PTHR34265:SF1">
    <property type="entry name" value="TYPE III PANTOTHENATE KINASE"/>
    <property type="match status" value="1"/>
</dbReference>
<dbReference type="NCBIfam" id="NF009848">
    <property type="entry name" value="PRK13318.1-6"/>
    <property type="match status" value="1"/>
</dbReference>
<dbReference type="GO" id="GO:0005737">
    <property type="term" value="C:cytoplasm"/>
    <property type="evidence" value="ECO:0007669"/>
    <property type="project" value="UniProtKB-SubCell"/>
</dbReference>
<sequence length="262" mass="29023">MILVLDVGNTNIVLGIYNDKKLTAEWRLSTDILRSADEYGVQVMNLFYHENLSPNLVEGVIISSVVPNIMYSLEHMIRKYFKISPIVVGPGIKTGINIKYDNPKEVGADRIVNAVAAHEIYKRALIIIDFGTATTFCAVRENGDYLGGAICPGIKVSSEALFEKAAKLPRVELIKPEHAICKNTISSIQSGIVYGYIGQVRYIVERMKTELQAEGEKEPLVIATGGLAKLISEEAENVDVINPFLTLEGLRIIYEKNRVKVI</sequence>
<comment type="cofactor">
    <cofactor evidence="2">
        <name>K(+)</name>
        <dbReference type="ChEBI" id="CHEBI:29103"/>
    </cofactor>
</comment>
<feature type="binding site" evidence="16">
    <location>
        <position position="132"/>
    </location>
    <ligand>
        <name>ATP</name>
        <dbReference type="ChEBI" id="CHEBI:30616"/>
    </ligand>
</feature>
<dbReference type="CDD" id="cd24015">
    <property type="entry name" value="ASKHA_NBD_PanK-III"/>
    <property type="match status" value="1"/>
</dbReference>
<accession>A0A1S8LFY0</accession>
<dbReference type="STRING" id="84029.CROST_09030"/>
<dbReference type="Pfam" id="PF03309">
    <property type="entry name" value="Pan_kinase"/>
    <property type="match status" value="1"/>
</dbReference>
<evidence type="ECO:0000256" key="4">
    <source>
        <dbReference type="ARBA" id="ARBA00005225"/>
    </source>
</evidence>
<evidence type="ECO:0000256" key="1">
    <source>
        <dbReference type="ARBA" id="ARBA00001206"/>
    </source>
</evidence>
<feature type="binding site" evidence="16">
    <location>
        <begin position="6"/>
        <end position="13"/>
    </location>
    <ligand>
        <name>ATP</name>
        <dbReference type="ChEBI" id="CHEBI:30616"/>
    </ligand>
</feature>
<keyword evidence="10 16" id="KW-0418">Kinase</keyword>
<comment type="catalytic activity">
    <reaction evidence="1 16">
        <text>(R)-pantothenate + ATP = (R)-4'-phosphopantothenate + ADP + H(+)</text>
        <dbReference type="Rhea" id="RHEA:16373"/>
        <dbReference type="ChEBI" id="CHEBI:10986"/>
        <dbReference type="ChEBI" id="CHEBI:15378"/>
        <dbReference type="ChEBI" id="CHEBI:29032"/>
        <dbReference type="ChEBI" id="CHEBI:30616"/>
        <dbReference type="ChEBI" id="CHEBI:456216"/>
        <dbReference type="EC" id="2.7.1.33"/>
    </reaction>
</comment>
<evidence type="ECO:0000256" key="11">
    <source>
        <dbReference type="ARBA" id="ARBA00022840"/>
    </source>
</evidence>
<dbReference type="GO" id="GO:0046872">
    <property type="term" value="F:metal ion binding"/>
    <property type="evidence" value="ECO:0007669"/>
    <property type="project" value="UniProtKB-KW"/>
</dbReference>
<proteinExistence type="inferred from homology"/>
<evidence type="ECO:0000256" key="15">
    <source>
        <dbReference type="ARBA" id="ARBA00040883"/>
    </source>
</evidence>
<feature type="binding site" evidence="16">
    <location>
        <position position="100"/>
    </location>
    <ligand>
        <name>substrate</name>
    </ligand>
</feature>
<keyword evidence="8 16" id="KW-0808">Transferase</keyword>
<comment type="subcellular location">
    <subcellularLocation>
        <location evidence="3 16">Cytoplasm</location>
    </subcellularLocation>
</comment>
<evidence type="ECO:0000313" key="17">
    <source>
        <dbReference type="EMBL" id="URZ13320.1"/>
    </source>
</evidence>
<dbReference type="SUPFAM" id="SSF53067">
    <property type="entry name" value="Actin-like ATPase domain"/>
    <property type="match status" value="2"/>
</dbReference>
<comment type="similarity">
    <text evidence="14 16">Belongs to the type III pantothenate kinase family.</text>
</comment>
<evidence type="ECO:0000256" key="6">
    <source>
        <dbReference type="ARBA" id="ARBA00012102"/>
    </source>
</evidence>
<organism evidence="17 18">
    <name type="scientific">Clostridium felsineum</name>
    <dbReference type="NCBI Taxonomy" id="36839"/>
    <lineage>
        <taxon>Bacteria</taxon>
        <taxon>Bacillati</taxon>
        <taxon>Bacillota</taxon>
        <taxon>Clostridia</taxon>
        <taxon>Eubacteriales</taxon>
        <taxon>Clostridiaceae</taxon>
        <taxon>Clostridium</taxon>
    </lineage>
</organism>
<protein>
    <recommendedName>
        <fullName evidence="15 16">Type III pantothenate kinase</fullName>
        <ecNumber evidence="6 16">2.7.1.33</ecNumber>
    </recommendedName>
    <alternativeName>
        <fullName evidence="16">PanK-III</fullName>
    </alternativeName>
    <alternativeName>
        <fullName evidence="16">Pantothenic acid kinase</fullName>
    </alternativeName>
</protein>
<dbReference type="InterPro" id="IPR004619">
    <property type="entry name" value="Type_III_PanK"/>
</dbReference>
<comment type="pathway">
    <text evidence="4 16">Cofactor biosynthesis; coenzyme A biosynthesis; CoA from (R)-pantothenate: step 1/5.</text>
</comment>
<evidence type="ECO:0000256" key="12">
    <source>
        <dbReference type="ARBA" id="ARBA00022958"/>
    </source>
</evidence>
<evidence type="ECO:0000256" key="16">
    <source>
        <dbReference type="HAMAP-Rule" id="MF_01274"/>
    </source>
</evidence>
<evidence type="ECO:0000313" key="18">
    <source>
        <dbReference type="Proteomes" id="UP000190951"/>
    </source>
</evidence>
<keyword evidence="16" id="KW-0479">Metal-binding</keyword>
<dbReference type="InterPro" id="IPR043129">
    <property type="entry name" value="ATPase_NBD"/>
</dbReference>
<reference evidence="17 18" key="1">
    <citation type="submission" date="2022-04" db="EMBL/GenBank/DDBJ databases">
        <title>Genome sequence of C. roseum typestrain.</title>
        <authorList>
            <person name="Poehlein A."/>
            <person name="Schoch T."/>
            <person name="Duerre P."/>
            <person name="Daniel R."/>
        </authorList>
    </citation>
    <scope>NUCLEOTIDE SEQUENCE [LARGE SCALE GENOMIC DNA]</scope>
    <source>
        <strain evidence="17 18">DSM 7320</strain>
    </source>
</reference>
<gene>
    <name evidence="16 17" type="primary">coaX</name>
    <name evidence="17" type="ORF">CROST_040790</name>
</gene>
<dbReference type="NCBIfam" id="NF009847">
    <property type="entry name" value="PRK13318.1-5"/>
    <property type="match status" value="1"/>
</dbReference>
<dbReference type="PANTHER" id="PTHR34265">
    <property type="entry name" value="TYPE III PANTOTHENATE KINASE"/>
    <property type="match status" value="1"/>
</dbReference>
<name>A0A1S8LFY0_9CLOT</name>
<keyword evidence="18" id="KW-1185">Reference proteome</keyword>
<comment type="function">
    <text evidence="16">Catalyzes the phosphorylation of pantothenate (Pan), the first step in CoA biosynthesis.</text>
</comment>